<dbReference type="EMBL" id="JAXIVS010000001">
    <property type="protein sequence ID" value="MDY7225407.1"/>
    <property type="molecule type" value="Genomic_DNA"/>
</dbReference>
<keyword evidence="5" id="KW-1185">Reference proteome</keyword>
<evidence type="ECO:0000313" key="5">
    <source>
        <dbReference type="Proteomes" id="UP001291309"/>
    </source>
</evidence>
<evidence type="ECO:0000313" key="4">
    <source>
        <dbReference type="EMBL" id="MDY7225407.1"/>
    </source>
</evidence>
<sequence length="535" mass="56654">MGMADGGGVSQREGRRRESLASALVQVGLVAVLLGAAVAYVVHRGRVRQETDTRLKAAQAAAQRGNPADLQKALQELDALFTVDGDVYGAHALAADLHAELWLEHHQPGAEAKAREHLARAEALESKDVERYGAKVVRASVLLAEGKATEAEQALKTLRDRGANNPKLWLAQARTLQALGNLQGARHAYSKATEAAWKDPRFSTAYGEALLEEGLFAQAGEALGRATSANPEHLESRVTAALASLYLKQKPDDAAARTIQDVMAREAELTPSLKARALAARAELALVGGNADEALKDADAALALAPEEPYALFGRGKALAAKKDPGARAAFEAAVAKRRTAPLLYMEGAKVLQHAGDNAGALALLDAYEAVFREVQVSAGEDKTVSALERDDRYWLARGGLLDAAGRQDEALAAYDKAITVQGSSLARAKYAKGALLLARKDYPGAQAVLAEVTPDSGAGPVPEAYAAMGEVLFGLGDYATGCQHYYFALSRDRVRGVPLDQLQAKATDISKRLTTAGQANMAKAWKAEADALLK</sequence>
<organism evidence="4 5">
    <name type="scientific">Hyalangium rubrum</name>
    <dbReference type="NCBI Taxonomy" id="3103134"/>
    <lineage>
        <taxon>Bacteria</taxon>
        <taxon>Pseudomonadati</taxon>
        <taxon>Myxococcota</taxon>
        <taxon>Myxococcia</taxon>
        <taxon>Myxococcales</taxon>
        <taxon>Cystobacterineae</taxon>
        <taxon>Archangiaceae</taxon>
        <taxon>Hyalangium</taxon>
    </lineage>
</organism>
<dbReference type="Proteomes" id="UP001291309">
    <property type="component" value="Unassembled WGS sequence"/>
</dbReference>
<dbReference type="Gene3D" id="1.25.40.10">
    <property type="entry name" value="Tetratricopeptide repeat domain"/>
    <property type="match status" value="2"/>
</dbReference>
<accession>A0ABU5GW39</accession>
<gene>
    <name evidence="4" type="ORF">SYV04_03400</name>
</gene>
<evidence type="ECO:0000256" key="2">
    <source>
        <dbReference type="ARBA" id="ARBA00022803"/>
    </source>
</evidence>
<name>A0ABU5GW39_9BACT</name>
<dbReference type="Pfam" id="PF13432">
    <property type="entry name" value="TPR_16"/>
    <property type="match status" value="1"/>
</dbReference>
<dbReference type="RefSeq" id="WP_321544117.1">
    <property type="nucleotide sequence ID" value="NZ_JAXIVS010000001.1"/>
</dbReference>
<evidence type="ECO:0000256" key="3">
    <source>
        <dbReference type="SAM" id="Phobius"/>
    </source>
</evidence>
<keyword evidence="2" id="KW-0802">TPR repeat</keyword>
<dbReference type="InterPro" id="IPR019734">
    <property type="entry name" value="TPR_rpt"/>
</dbReference>
<dbReference type="InterPro" id="IPR051685">
    <property type="entry name" value="Ycf3/AcsC/BcsC/TPR_MFPF"/>
</dbReference>
<dbReference type="Pfam" id="PF14559">
    <property type="entry name" value="TPR_19"/>
    <property type="match status" value="1"/>
</dbReference>
<keyword evidence="3" id="KW-0812">Transmembrane</keyword>
<dbReference type="PANTHER" id="PTHR44943">
    <property type="entry name" value="CELLULOSE SYNTHASE OPERON PROTEIN C"/>
    <property type="match status" value="1"/>
</dbReference>
<dbReference type="SMART" id="SM00028">
    <property type="entry name" value="TPR"/>
    <property type="match status" value="4"/>
</dbReference>
<dbReference type="Pfam" id="PF13181">
    <property type="entry name" value="TPR_8"/>
    <property type="match status" value="1"/>
</dbReference>
<keyword evidence="3" id="KW-1133">Transmembrane helix</keyword>
<evidence type="ECO:0000256" key="1">
    <source>
        <dbReference type="ARBA" id="ARBA00022737"/>
    </source>
</evidence>
<dbReference type="SUPFAM" id="SSF48452">
    <property type="entry name" value="TPR-like"/>
    <property type="match status" value="2"/>
</dbReference>
<dbReference type="PANTHER" id="PTHR44943:SF8">
    <property type="entry name" value="TPR REPEAT-CONTAINING PROTEIN MJ0263"/>
    <property type="match status" value="1"/>
</dbReference>
<keyword evidence="3" id="KW-0472">Membrane</keyword>
<keyword evidence="1" id="KW-0677">Repeat</keyword>
<dbReference type="InterPro" id="IPR011990">
    <property type="entry name" value="TPR-like_helical_dom_sf"/>
</dbReference>
<comment type="caution">
    <text evidence="4">The sequence shown here is derived from an EMBL/GenBank/DDBJ whole genome shotgun (WGS) entry which is preliminary data.</text>
</comment>
<reference evidence="4 5" key="1">
    <citation type="submission" date="2023-12" db="EMBL/GenBank/DDBJ databases">
        <title>the genome sequence of Hyalangium sp. s54d21.</title>
        <authorList>
            <person name="Zhang X."/>
        </authorList>
    </citation>
    <scope>NUCLEOTIDE SEQUENCE [LARGE SCALE GENOMIC DNA]</scope>
    <source>
        <strain evidence="5">s54d21</strain>
    </source>
</reference>
<proteinExistence type="predicted"/>
<protein>
    <submittedName>
        <fullName evidence="4">Tetratricopeptide repeat protein</fullName>
    </submittedName>
</protein>
<feature type="transmembrane region" description="Helical" evidence="3">
    <location>
        <begin position="20"/>
        <end position="42"/>
    </location>
</feature>